<evidence type="ECO:0000313" key="2">
    <source>
        <dbReference type="EMBL" id="KAJ5105858.1"/>
    </source>
</evidence>
<keyword evidence="3" id="KW-1185">Reference proteome</keyword>
<keyword evidence="1" id="KW-0732">Signal</keyword>
<reference evidence="2" key="2">
    <citation type="journal article" date="2023" name="IMA Fungus">
        <title>Comparative genomic study of the Penicillium genus elucidates a diverse pangenome and 15 lateral gene transfer events.</title>
        <authorList>
            <person name="Petersen C."/>
            <person name="Sorensen T."/>
            <person name="Nielsen M.R."/>
            <person name="Sondergaard T.E."/>
            <person name="Sorensen J.L."/>
            <person name="Fitzpatrick D.A."/>
            <person name="Frisvad J.C."/>
            <person name="Nielsen K.L."/>
        </authorList>
    </citation>
    <scope>NUCLEOTIDE SEQUENCE</scope>
    <source>
        <strain evidence="2">IBT 34128</strain>
    </source>
</reference>
<organism evidence="2 3">
    <name type="scientific">Penicillium alfredii</name>
    <dbReference type="NCBI Taxonomy" id="1506179"/>
    <lineage>
        <taxon>Eukaryota</taxon>
        <taxon>Fungi</taxon>
        <taxon>Dikarya</taxon>
        <taxon>Ascomycota</taxon>
        <taxon>Pezizomycotina</taxon>
        <taxon>Eurotiomycetes</taxon>
        <taxon>Eurotiomycetidae</taxon>
        <taxon>Eurotiales</taxon>
        <taxon>Aspergillaceae</taxon>
        <taxon>Penicillium</taxon>
    </lineage>
</organism>
<dbReference type="RefSeq" id="XP_056514854.1">
    <property type="nucleotide sequence ID" value="XM_056653787.1"/>
</dbReference>
<proteinExistence type="predicted"/>
<dbReference type="OrthoDB" id="4366845at2759"/>
<name>A0A9W9FT44_9EURO</name>
<feature type="chain" id="PRO_5040801623" evidence="1">
    <location>
        <begin position="22"/>
        <end position="487"/>
    </location>
</feature>
<accession>A0A9W9FT44</accession>
<dbReference type="Proteomes" id="UP001141434">
    <property type="component" value="Unassembled WGS sequence"/>
</dbReference>
<dbReference type="EMBL" id="JAPMSZ010000004">
    <property type="protein sequence ID" value="KAJ5105858.1"/>
    <property type="molecule type" value="Genomic_DNA"/>
</dbReference>
<sequence>MQALLGRLLLCMAIFLCTLSALPTDQSSSEVAIRARGDLEILDTLEDATGKGIFKRGPPTAMLFSGPGSMLAVMGAGVCLRIQSPPVCIAYVAVVTAIALSDIAKKEFYFWTEERHNWAKERKQQDATLDIAKATKKKLEDEKVFQLQNMMLDQSDKKFTAWKNKRIMESHEWKTKWIPRCASAIYISEGFDDEFKSLAEQAGKNMTQSITLADRITSKDLKLDLEDWQKWLKGEEGHATVEGWRDVRIKTETAIINLEKGLRGFKKKADKEKEDLQKQVQDLTPIPYKVPGAFPDDDDDNQNTRRAVGFDLPELIGEFNEDCDNQMCHRMWYSRSVIKRRKRDGSRPMIIHNIFSTPLHVDFHAGILRRRNPPPMLDNCDLEQEVIGGDDKNKPLFFRLSSTFGRDWKSLVKIATSKTTKDELKEQLEKGPAKDMAEGKSGCLNIDTDDGGDPALKTVAIFTHDESIYDQDLTDEFTKCEEVKKSS</sequence>
<feature type="signal peptide" evidence="1">
    <location>
        <begin position="1"/>
        <end position="21"/>
    </location>
</feature>
<dbReference type="AlphaFoldDB" id="A0A9W9FT44"/>
<reference evidence="2" key="1">
    <citation type="submission" date="2022-11" db="EMBL/GenBank/DDBJ databases">
        <authorList>
            <person name="Petersen C."/>
        </authorList>
    </citation>
    <scope>NUCLEOTIDE SEQUENCE</scope>
    <source>
        <strain evidence="2">IBT 34128</strain>
    </source>
</reference>
<protein>
    <submittedName>
        <fullName evidence="2">Uncharacterized protein</fullName>
    </submittedName>
</protein>
<evidence type="ECO:0000256" key="1">
    <source>
        <dbReference type="SAM" id="SignalP"/>
    </source>
</evidence>
<evidence type="ECO:0000313" key="3">
    <source>
        <dbReference type="Proteomes" id="UP001141434"/>
    </source>
</evidence>
<gene>
    <name evidence="2" type="ORF">NUU61_003205</name>
</gene>
<dbReference type="GeneID" id="81392955"/>
<comment type="caution">
    <text evidence="2">The sequence shown here is derived from an EMBL/GenBank/DDBJ whole genome shotgun (WGS) entry which is preliminary data.</text>
</comment>